<organism evidence="8 9">
    <name type="scientific">Virgibacillus byunsanensis</name>
    <dbReference type="NCBI Taxonomy" id="570945"/>
    <lineage>
        <taxon>Bacteria</taxon>
        <taxon>Bacillati</taxon>
        <taxon>Bacillota</taxon>
        <taxon>Bacilli</taxon>
        <taxon>Bacillales</taxon>
        <taxon>Bacillaceae</taxon>
        <taxon>Virgibacillus</taxon>
    </lineage>
</organism>
<keyword evidence="4 6" id="KW-0732">Signal</keyword>
<dbReference type="EMBL" id="JBHTKJ010000038">
    <property type="protein sequence ID" value="MFD1039518.1"/>
    <property type="molecule type" value="Genomic_DNA"/>
</dbReference>
<feature type="signal peptide" evidence="6">
    <location>
        <begin position="1"/>
        <end position="20"/>
    </location>
</feature>
<evidence type="ECO:0000256" key="5">
    <source>
        <dbReference type="SAM" id="MobiDB-lite"/>
    </source>
</evidence>
<dbReference type="RefSeq" id="WP_390363178.1">
    <property type="nucleotide sequence ID" value="NZ_JBHTKJ010000038.1"/>
</dbReference>
<sequence length="558" mass="62523">MKNRSIITLLLLMFTLGAVLVGCNFDDSADEVDSDTTTEDGTESESEGVDTETGTEQVLNLSENSEIPTMDSVHAHDGVSFTALTNTTEGLYRLGVEHDAVLAIADDHQPSEDGLVHTFTLRDANWSNGEPVTADDFVYGWQRIFEDTGHYANMFETAKILNATEILNGEKSADELGVEAIDEKTLEVTLSGPNPLLAQNLTFPSFLPQNQEFVESQGDQYALEASNLLFNGPFIMSEWKHDQSWQYKKNPDYWDAEAVKLEEINVFVVKESSTELNLYETNELDRVELSASSVDQYQDDENFSLVDDAEIRFLRFNHNLEDLGNENIRRAIDLGWDKVAHADVILNNGSKPLYGLVPEGFSTSPDDTDFRDLNGAFNQGNYEEAQAFLDEGLKEIGKDSTTISIMSSDDESMMKTAEYLKDQLETNLSGLTVEINVVPFEQRLELEKSIEYGISISSWGPDYIDPMTYLGMWVTEGSANRMGYSNPEFDALIDEINNEQDPAARYEMMLEAEKLLFEDAAIGPAYQVTNAVLQRTNIKDLAYHPSGAEFTFKWAYIE</sequence>
<dbReference type="PROSITE" id="PS51257">
    <property type="entry name" value="PROKAR_LIPOPROTEIN"/>
    <property type="match status" value="1"/>
</dbReference>
<evidence type="ECO:0000256" key="6">
    <source>
        <dbReference type="SAM" id="SignalP"/>
    </source>
</evidence>
<comment type="similarity">
    <text evidence="2">Belongs to the bacterial solute-binding protein 5 family.</text>
</comment>
<evidence type="ECO:0000256" key="1">
    <source>
        <dbReference type="ARBA" id="ARBA00004196"/>
    </source>
</evidence>
<dbReference type="Gene3D" id="3.10.105.10">
    <property type="entry name" value="Dipeptide-binding Protein, Domain 3"/>
    <property type="match status" value="1"/>
</dbReference>
<evidence type="ECO:0000256" key="2">
    <source>
        <dbReference type="ARBA" id="ARBA00005695"/>
    </source>
</evidence>
<evidence type="ECO:0000313" key="8">
    <source>
        <dbReference type="EMBL" id="MFD1039518.1"/>
    </source>
</evidence>
<dbReference type="InterPro" id="IPR030678">
    <property type="entry name" value="Peptide/Ni-bd"/>
</dbReference>
<dbReference type="PANTHER" id="PTHR30290:SF10">
    <property type="entry name" value="PERIPLASMIC OLIGOPEPTIDE-BINDING PROTEIN-RELATED"/>
    <property type="match status" value="1"/>
</dbReference>
<comment type="caution">
    <text evidence="8">The sequence shown here is derived from an EMBL/GenBank/DDBJ whole genome shotgun (WGS) entry which is preliminary data.</text>
</comment>
<dbReference type="CDD" id="cd08504">
    <property type="entry name" value="PBP2_OppA"/>
    <property type="match status" value="1"/>
</dbReference>
<dbReference type="Gene3D" id="3.40.190.10">
    <property type="entry name" value="Periplasmic binding protein-like II"/>
    <property type="match status" value="1"/>
</dbReference>
<feature type="domain" description="Solute-binding protein family 5" evidence="7">
    <location>
        <begin position="101"/>
        <end position="479"/>
    </location>
</feature>
<keyword evidence="3" id="KW-0813">Transport</keyword>
<reference evidence="9" key="1">
    <citation type="journal article" date="2019" name="Int. J. Syst. Evol. Microbiol.">
        <title>The Global Catalogue of Microorganisms (GCM) 10K type strain sequencing project: providing services to taxonomists for standard genome sequencing and annotation.</title>
        <authorList>
            <consortium name="The Broad Institute Genomics Platform"/>
            <consortium name="The Broad Institute Genome Sequencing Center for Infectious Disease"/>
            <person name="Wu L."/>
            <person name="Ma J."/>
        </authorList>
    </citation>
    <scope>NUCLEOTIDE SEQUENCE [LARGE SCALE GENOMIC DNA]</scope>
    <source>
        <strain evidence="9">CCUG 56754</strain>
    </source>
</reference>
<dbReference type="Gene3D" id="3.90.76.10">
    <property type="entry name" value="Dipeptide-binding Protein, Domain 1"/>
    <property type="match status" value="1"/>
</dbReference>
<feature type="compositionally biased region" description="Acidic residues" evidence="5">
    <location>
        <begin position="29"/>
        <end position="50"/>
    </location>
</feature>
<dbReference type="SUPFAM" id="SSF53850">
    <property type="entry name" value="Periplasmic binding protein-like II"/>
    <property type="match status" value="1"/>
</dbReference>
<feature type="chain" id="PRO_5045811425" evidence="6">
    <location>
        <begin position="21"/>
        <end position="558"/>
    </location>
</feature>
<keyword evidence="9" id="KW-1185">Reference proteome</keyword>
<proteinExistence type="inferred from homology"/>
<evidence type="ECO:0000256" key="3">
    <source>
        <dbReference type="ARBA" id="ARBA00022448"/>
    </source>
</evidence>
<dbReference type="InterPro" id="IPR039424">
    <property type="entry name" value="SBP_5"/>
</dbReference>
<dbReference type="InterPro" id="IPR000914">
    <property type="entry name" value="SBP_5_dom"/>
</dbReference>
<name>A0ABW3LMA6_9BACI</name>
<dbReference type="Proteomes" id="UP001597040">
    <property type="component" value="Unassembled WGS sequence"/>
</dbReference>
<evidence type="ECO:0000313" key="9">
    <source>
        <dbReference type="Proteomes" id="UP001597040"/>
    </source>
</evidence>
<evidence type="ECO:0000259" key="7">
    <source>
        <dbReference type="Pfam" id="PF00496"/>
    </source>
</evidence>
<dbReference type="PIRSF" id="PIRSF002741">
    <property type="entry name" value="MppA"/>
    <property type="match status" value="1"/>
</dbReference>
<dbReference type="PANTHER" id="PTHR30290">
    <property type="entry name" value="PERIPLASMIC BINDING COMPONENT OF ABC TRANSPORTER"/>
    <property type="match status" value="1"/>
</dbReference>
<comment type="subcellular location">
    <subcellularLocation>
        <location evidence="1">Cell envelope</location>
    </subcellularLocation>
</comment>
<gene>
    <name evidence="8" type="ORF">ACFQ3N_14100</name>
</gene>
<evidence type="ECO:0000256" key="4">
    <source>
        <dbReference type="ARBA" id="ARBA00022729"/>
    </source>
</evidence>
<feature type="region of interest" description="Disordered" evidence="5">
    <location>
        <begin position="29"/>
        <end position="55"/>
    </location>
</feature>
<protein>
    <submittedName>
        <fullName evidence="8">Peptide ABC transporter substrate-binding protein</fullName>
    </submittedName>
</protein>
<dbReference type="Pfam" id="PF00496">
    <property type="entry name" value="SBP_bac_5"/>
    <property type="match status" value="1"/>
</dbReference>
<accession>A0ABW3LMA6</accession>